<proteinExistence type="predicted"/>
<organism evidence="1">
    <name type="scientific">Anguilla anguilla</name>
    <name type="common">European freshwater eel</name>
    <name type="synonym">Muraena anguilla</name>
    <dbReference type="NCBI Taxonomy" id="7936"/>
    <lineage>
        <taxon>Eukaryota</taxon>
        <taxon>Metazoa</taxon>
        <taxon>Chordata</taxon>
        <taxon>Craniata</taxon>
        <taxon>Vertebrata</taxon>
        <taxon>Euteleostomi</taxon>
        <taxon>Actinopterygii</taxon>
        <taxon>Neopterygii</taxon>
        <taxon>Teleostei</taxon>
        <taxon>Anguilliformes</taxon>
        <taxon>Anguillidae</taxon>
        <taxon>Anguilla</taxon>
    </lineage>
</organism>
<reference evidence="1" key="2">
    <citation type="journal article" date="2015" name="Fish Shellfish Immunol.">
        <title>Early steps in the European eel (Anguilla anguilla)-Vibrio vulnificus interaction in the gills: Role of the RtxA13 toxin.</title>
        <authorList>
            <person name="Callol A."/>
            <person name="Pajuelo D."/>
            <person name="Ebbesson L."/>
            <person name="Teles M."/>
            <person name="MacKenzie S."/>
            <person name="Amaro C."/>
        </authorList>
    </citation>
    <scope>NUCLEOTIDE SEQUENCE</scope>
</reference>
<evidence type="ECO:0000313" key="1">
    <source>
        <dbReference type="EMBL" id="JAH99770.1"/>
    </source>
</evidence>
<accession>A0A0E9XD83</accession>
<dbReference type="AlphaFoldDB" id="A0A0E9XD83"/>
<sequence>MDTKHTRKSFWHTCLIFLKLVYYLEKEIVLVITNINLLQNIQNITFYRKEPYKNKKNHIGYKLSVYKYVKIYLSTRYTMFSFFAPTQFVISHFQTWPFPCVTCLPFLNDLSSI</sequence>
<protein>
    <submittedName>
        <fullName evidence="1">Uncharacterized protein</fullName>
    </submittedName>
</protein>
<reference evidence="1" key="1">
    <citation type="submission" date="2014-11" db="EMBL/GenBank/DDBJ databases">
        <authorList>
            <person name="Amaro Gonzalez C."/>
        </authorList>
    </citation>
    <scope>NUCLEOTIDE SEQUENCE</scope>
</reference>
<dbReference type="EMBL" id="GBXM01008807">
    <property type="protein sequence ID" value="JAH99770.1"/>
    <property type="molecule type" value="Transcribed_RNA"/>
</dbReference>
<name>A0A0E9XD83_ANGAN</name>